<dbReference type="GO" id="GO:0000166">
    <property type="term" value="F:nucleotide binding"/>
    <property type="evidence" value="ECO:0007669"/>
    <property type="project" value="UniProtKB-KW"/>
</dbReference>
<dbReference type="GO" id="GO:0005829">
    <property type="term" value="C:cytosol"/>
    <property type="evidence" value="ECO:0007669"/>
    <property type="project" value="TreeGrafter"/>
</dbReference>
<comment type="subcellular location">
    <subcellularLocation>
        <location evidence="3 16">Cytoplasm</location>
    </subcellularLocation>
</comment>
<dbReference type="InterPro" id="IPR050408">
    <property type="entry name" value="HGPRT"/>
</dbReference>
<evidence type="ECO:0000256" key="5">
    <source>
        <dbReference type="ARBA" id="ARBA00004676"/>
    </source>
</evidence>
<comment type="pathway">
    <text evidence="4 16">Purine metabolism; IMP biosynthesis via salvage pathway; IMP from hypoxanthine: step 1/1.</text>
</comment>
<evidence type="ECO:0000256" key="6">
    <source>
        <dbReference type="ARBA" id="ARBA00008391"/>
    </source>
</evidence>
<keyword evidence="10 16" id="KW-0479">Metal-binding</keyword>
<comment type="catalytic activity">
    <reaction evidence="14">
        <text>GMP + diphosphate = guanine + 5-phospho-alpha-D-ribose 1-diphosphate</text>
        <dbReference type="Rhea" id="RHEA:25424"/>
        <dbReference type="ChEBI" id="CHEBI:16235"/>
        <dbReference type="ChEBI" id="CHEBI:33019"/>
        <dbReference type="ChEBI" id="CHEBI:58017"/>
        <dbReference type="ChEBI" id="CHEBI:58115"/>
        <dbReference type="EC" id="2.4.2.8"/>
    </reaction>
    <physiologicalReaction direction="right-to-left" evidence="14">
        <dbReference type="Rhea" id="RHEA:25426"/>
    </physiologicalReaction>
</comment>
<dbReference type="PANTHER" id="PTHR43340:SF1">
    <property type="entry name" value="HYPOXANTHINE PHOSPHORIBOSYLTRANSFERASE"/>
    <property type="match status" value="1"/>
</dbReference>
<dbReference type="PATRIC" id="fig|1423820.4.peg.1451"/>
<keyword evidence="7 16" id="KW-0963">Cytoplasm</keyword>
<evidence type="ECO:0000256" key="16">
    <source>
        <dbReference type="RuleBase" id="RU364099"/>
    </source>
</evidence>
<evidence type="ECO:0000256" key="14">
    <source>
        <dbReference type="ARBA" id="ARBA00048811"/>
    </source>
</evidence>
<gene>
    <name evidence="18" type="ORF">FC64_GL001425</name>
</gene>
<evidence type="ECO:0000313" key="18">
    <source>
        <dbReference type="EMBL" id="KRM51614.1"/>
    </source>
</evidence>
<dbReference type="CDD" id="cd06223">
    <property type="entry name" value="PRTases_typeI"/>
    <property type="match status" value="1"/>
</dbReference>
<evidence type="ECO:0000256" key="10">
    <source>
        <dbReference type="ARBA" id="ARBA00022723"/>
    </source>
</evidence>
<dbReference type="GO" id="GO:0046100">
    <property type="term" value="P:hypoxanthine metabolic process"/>
    <property type="evidence" value="ECO:0007669"/>
    <property type="project" value="TreeGrafter"/>
</dbReference>
<keyword evidence="8 16" id="KW-0328">Glycosyltransferase</keyword>
<evidence type="ECO:0000313" key="19">
    <source>
        <dbReference type="Proteomes" id="UP000051291"/>
    </source>
</evidence>
<evidence type="ECO:0000256" key="13">
    <source>
        <dbReference type="ARBA" id="ARBA00022842"/>
    </source>
</evidence>
<dbReference type="PANTHER" id="PTHR43340">
    <property type="entry name" value="HYPOXANTHINE-GUANINE PHOSPHORIBOSYLTRANSFERASE"/>
    <property type="match status" value="1"/>
</dbReference>
<comment type="catalytic activity">
    <reaction evidence="15">
        <text>IMP + diphosphate = hypoxanthine + 5-phospho-alpha-D-ribose 1-diphosphate</text>
        <dbReference type="Rhea" id="RHEA:17973"/>
        <dbReference type="ChEBI" id="CHEBI:17368"/>
        <dbReference type="ChEBI" id="CHEBI:33019"/>
        <dbReference type="ChEBI" id="CHEBI:58017"/>
        <dbReference type="ChEBI" id="CHEBI:58053"/>
        <dbReference type="EC" id="2.4.2.8"/>
    </reaction>
    <physiologicalReaction direction="right-to-left" evidence="15">
        <dbReference type="Rhea" id="RHEA:17975"/>
    </physiologicalReaction>
</comment>
<keyword evidence="13 16" id="KW-0460">Magnesium</keyword>
<dbReference type="GO" id="GO:0032264">
    <property type="term" value="P:IMP salvage"/>
    <property type="evidence" value="ECO:0007669"/>
    <property type="project" value="UniProtKB-UniPathway"/>
</dbReference>
<comment type="caution">
    <text evidence="18">The sequence shown here is derived from an EMBL/GenBank/DDBJ whole genome shotgun (WGS) entry which is preliminary data.</text>
</comment>
<dbReference type="GO" id="GO:0000287">
    <property type="term" value="F:magnesium ion binding"/>
    <property type="evidence" value="ECO:0007669"/>
    <property type="project" value="TreeGrafter"/>
</dbReference>
<dbReference type="InterPro" id="IPR005904">
    <property type="entry name" value="Hxn_phspho_trans"/>
</dbReference>
<dbReference type="GO" id="GO:0006178">
    <property type="term" value="P:guanine salvage"/>
    <property type="evidence" value="ECO:0007669"/>
    <property type="project" value="TreeGrafter"/>
</dbReference>
<comment type="function">
    <text evidence="2">Purine salvage pathway enzyme that catalyzes the transfer of the ribosyl-5-phosphate group from 5-phospho-alpha-D-ribose 1-diphosphate (PRPP) to the N9 position of the 6-oxopurines hypoxanthine and guanine to form the corresponding ribonucleotides IMP (inosine 5'-monophosphate) and GMP (guanosine 5'-monophosphate), with the release of PPi.</text>
</comment>
<dbReference type="Proteomes" id="UP000051291">
    <property type="component" value="Unassembled WGS sequence"/>
</dbReference>
<reference evidence="18 19" key="1">
    <citation type="journal article" date="2015" name="Genome Announc.">
        <title>Expanding the biotechnology potential of lactobacilli through comparative genomics of 213 strains and associated genera.</title>
        <authorList>
            <person name="Sun Z."/>
            <person name="Harris H.M."/>
            <person name="McCann A."/>
            <person name="Guo C."/>
            <person name="Argimon S."/>
            <person name="Zhang W."/>
            <person name="Yang X."/>
            <person name="Jeffery I.B."/>
            <person name="Cooney J.C."/>
            <person name="Kagawa T.F."/>
            <person name="Liu W."/>
            <person name="Song Y."/>
            <person name="Salvetti E."/>
            <person name="Wrobel A."/>
            <person name="Rasinkangas P."/>
            <person name="Parkhill J."/>
            <person name="Rea M.C."/>
            <person name="O'Sullivan O."/>
            <person name="Ritari J."/>
            <person name="Douillard F.P."/>
            <person name="Paul Ross R."/>
            <person name="Yang R."/>
            <person name="Briner A.E."/>
            <person name="Felis G.E."/>
            <person name="de Vos W.M."/>
            <person name="Barrangou R."/>
            <person name="Klaenhammer T.R."/>
            <person name="Caufield P.W."/>
            <person name="Cui Y."/>
            <person name="Zhang H."/>
            <person name="O'Toole P.W."/>
        </authorList>
    </citation>
    <scope>NUCLEOTIDE SEQUENCE [LARGE SCALE GENOMIC DNA]</scope>
    <source>
        <strain evidence="18 19">DSM 20653</strain>
    </source>
</reference>
<evidence type="ECO:0000259" key="17">
    <source>
        <dbReference type="Pfam" id="PF00156"/>
    </source>
</evidence>
<keyword evidence="12 16" id="KW-0547">Nucleotide-binding</keyword>
<evidence type="ECO:0000256" key="3">
    <source>
        <dbReference type="ARBA" id="ARBA00004496"/>
    </source>
</evidence>
<evidence type="ECO:0000256" key="15">
    <source>
        <dbReference type="ARBA" id="ARBA00049402"/>
    </source>
</evidence>
<dbReference type="FunFam" id="3.40.50.2020:FF:000006">
    <property type="entry name" value="Hypoxanthine phosphoribosyltransferase"/>
    <property type="match status" value="1"/>
</dbReference>
<comment type="cofactor">
    <cofactor evidence="1 16">
        <name>Mg(2+)</name>
        <dbReference type="ChEBI" id="CHEBI:18420"/>
    </cofactor>
</comment>
<feature type="domain" description="Phosphoribosyltransferase" evidence="17">
    <location>
        <begin position="13"/>
        <end position="159"/>
    </location>
</feature>
<dbReference type="GO" id="GO:0004422">
    <property type="term" value="F:hypoxanthine phosphoribosyltransferase activity"/>
    <property type="evidence" value="ECO:0007669"/>
    <property type="project" value="InterPro"/>
</dbReference>
<dbReference type="AlphaFoldDB" id="A0A0R1Z9Z1"/>
<accession>A0A0R1Z9Z1</accession>
<sequence length="182" mass="20703">MNDDILKVLYSREQIQDATEKMGKQITKDFEGKDPLVICILKGAAVFYSDIVREINTYCELDFMDVSSYGNETVSSGDVKIIKDLDTSVEDRNVLIIEDIIDTGRTLKCLVDLFEKRNAKSVKICTLLDKPDRRIEGIVPDYTGFKVPNEFVVGFGLDYMGHYRNLPFIGVLKPEIYADNQE</sequence>
<dbReference type="RefSeq" id="WP_057907239.1">
    <property type="nucleotide sequence ID" value="NZ_AYYZ01000030.1"/>
</dbReference>
<evidence type="ECO:0000256" key="7">
    <source>
        <dbReference type="ARBA" id="ARBA00022490"/>
    </source>
</evidence>
<organism evidence="18 19">
    <name type="scientific">Ligilactobacillus araffinosus DSM 20653</name>
    <dbReference type="NCBI Taxonomy" id="1423820"/>
    <lineage>
        <taxon>Bacteria</taxon>
        <taxon>Bacillati</taxon>
        <taxon>Bacillota</taxon>
        <taxon>Bacilli</taxon>
        <taxon>Lactobacillales</taxon>
        <taxon>Lactobacillaceae</taxon>
        <taxon>Ligilactobacillus</taxon>
    </lineage>
</organism>
<dbReference type="NCBIfam" id="TIGR01203">
    <property type="entry name" value="HGPRTase"/>
    <property type="match status" value="1"/>
</dbReference>
<dbReference type="Pfam" id="PF00156">
    <property type="entry name" value="Pribosyltran"/>
    <property type="match status" value="1"/>
</dbReference>
<protein>
    <recommendedName>
        <fullName evidence="16">Hypoxanthine phosphoribosyltransferase</fullName>
        <ecNumber evidence="16">2.4.2.8</ecNumber>
    </recommendedName>
</protein>
<evidence type="ECO:0000256" key="8">
    <source>
        <dbReference type="ARBA" id="ARBA00022676"/>
    </source>
</evidence>
<dbReference type="GO" id="GO:0006166">
    <property type="term" value="P:purine ribonucleoside salvage"/>
    <property type="evidence" value="ECO:0007669"/>
    <property type="project" value="UniProtKB-KW"/>
</dbReference>
<dbReference type="STRING" id="1423820.FC64_GL001425"/>
<dbReference type="InterPro" id="IPR000836">
    <property type="entry name" value="PRTase_dom"/>
</dbReference>
<dbReference type="UniPathway" id="UPA00591">
    <property type="reaction ID" value="UER00648"/>
</dbReference>
<keyword evidence="9 16" id="KW-0808">Transferase</keyword>
<evidence type="ECO:0000256" key="9">
    <source>
        <dbReference type="ARBA" id="ARBA00022679"/>
    </source>
</evidence>
<dbReference type="EC" id="2.4.2.8" evidence="16"/>
<evidence type="ECO:0000256" key="1">
    <source>
        <dbReference type="ARBA" id="ARBA00001946"/>
    </source>
</evidence>
<dbReference type="InterPro" id="IPR029057">
    <property type="entry name" value="PRTase-like"/>
</dbReference>
<dbReference type="GO" id="GO:0052657">
    <property type="term" value="F:guanine phosphoribosyltransferase activity"/>
    <property type="evidence" value="ECO:0007669"/>
    <property type="project" value="RHEA"/>
</dbReference>
<dbReference type="UniPathway" id="UPA00909">
    <property type="reaction ID" value="UER00887"/>
</dbReference>
<comment type="pathway">
    <text evidence="5">Purine metabolism; GMP biosynthesis via salvage pathway; GMP from guanine: step 1/1.</text>
</comment>
<dbReference type="EMBL" id="AYYZ01000030">
    <property type="protein sequence ID" value="KRM51614.1"/>
    <property type="molecule type" value="Genomic_DNA"/>
</dbReference>
<name>A0A0R1Z9Z1_9LACO</name>
<dbReference type="GO" id="GO:0032263">
    <property type="term" value="P:GMP salvage"/>
    <property type="evidence" value="ECO:0007669"/>
    <property type="project" value="UniProtKB-UniPathway"/>
</dbReference>
<dbReference type="SUPFAM" id="SSF53271">
    <property type="entry name" value="PRTase-like"/>
    <property type="match status" value="1"/>
</dbReference>
<dbReference type="Gene3D" id="3.40.50.2020">
    <property type="match status" value="1"/>
</dbReference>
<evidence type="ECO:0000256" key="11">
    <source>
        <dbReference type="ARBA" id="ARBA00022726"/>
    </source>
</evidence>
<keyword evidence="11 16" id="KW-0660">Purine salvage</keyword>
<proteinExistence type="inferred from homology"/>
<comment type="similarity">
    <text evidence="6 16">Belongs to the purine/pyrimidine phosphoribosyltransferase family.</text>
</comment>
<evidence type="ECO:0000256" key="4">
    <source>
        <dbReference type="ARBA" id="ARBA00004669"/>
    </source>
</evidence>
<evidence type="ECO:0000256" key="12">
    <source>
        <dbReference type="ARBA" id="ARBA00022741"/>
    </source>
</evidence>
<evidence type="ECO:0000256" key="2">
    <source>
        <dbReference type="ARBA" id="ARBA00002049"/>
    </source>
</evidence>
<keyword evidence="19" id="KW-1185">Reference proteome</keyword>